<dbReference type="PROSITE" id="PS50937">
    <property type="entry name" value="HTH_MERR_2"/>
    <property type="match status" value="1"/>
</dbReference>
<dbReference type="PANTHER" id="PTHR30204">
    <property type="entry name" value="REDOX-CYCLING DRUG-SENSING TRANSCRIPTIONAL ACTIVATOR SOXR"/>
    <property type="match status" value="1"/>
</dbReference>
<keyword evidence="4" id="KW-1185">Reference proteome</keyword>
<dbReference type="SUPFAM" id="SSF46955">
    <property type="entry name" value="Putative DNA-binding domain"/>
    <property type="match status" value="1"/>
</dbReference>
<dbReference type="OrthoDB" id="7849865at2"/>
<dbReference type="SUPFAM" id="SSF55136">
    <property type="entry name" value="Probable bacterial effector-binding domain"/>
    <property type="match status" value="1"/>
</dbReference>
<evidence type="ECO:0000259" key="2">
    <source>
        <dbReference type="PROSITE" id="PS50937"/>
    </source>
</evidence>
<dbReference type="SMART" id="SM00871">
    <property type="entry name" value="AraC_E_bind"/>
    <property type="match status" value="1"/>
</dbReference>
<dbReference type="InterPro" id="IPR047057">
    <property type="entry name" value="MerR_fam"/>
</dbReference>
<dbReference type="SMART" id="SM00422">
    <property type="entry name" value="HTH_MERR"/>
    <property type="match status" value="1"/>
</dbReference>
<dbReference type="InterPro" id="IPR000551">
    <property type="entry name" value="MerR-type_HTH_dom"/>
</dbReference>
<reference evidence="3 4" key="1">
    <citation type="submission" date="2017-07" db="EMBL/GenBank/DDBJ databases">
        <title>Draft whole genome sequences of clinical Proprionibacteriaceae strains.</title>
        <authorList>
            <person name="Bernier A.-M."/>
            <person name="Bernard K."/>
            <person name="Domingo M.-C."/>
        </authorList>
    </citation>
    <scope>NUCLEOTIDE SEQUENCE [LARGE SCALE GENOMIC DNA]</scope>
    <source>
        <strain evidence="3 4">NML 150081</strain>
    </source>
</reference>
<dbReference type="Pfam" id="PF13411">
    <property type="entry name" value="MerR_1"/>
    <property type="match status" value="1"/>
</dbReference>
<dbReference type="RefSeq" id="WP_094452831.1">
    <property type="nucleotide sequence ID" value="NZ_NMVJ01000001.1"/>
</dbReference>
<dbReference type="InterPro" id="IPR011256">
    <property type="entry name" value="Reg_factor_effector_dom_sf"/>
</dbReference>
<dbReference type="InterPro" id="IPR010499">
    <property type="entry name" value="AraC_E-bd"/>
</dbReference>
<dbReference type="Gene3D" id="1.10.1660.10">
    <property type="match status" value="1"/>
</dbReference>
<dbReference type="Pfam" id="PF06445">
    <property type="entry name" value="GyrI-like"/>
    <property type="match status" value="1"/>
</dbReference>
<evidence type="ECO:0000313" key="3">
    <source>
        <dbReference type="EMBL" id="OYN92716.1"/>
    </source>
</evidence>
<dbReference type="InterPro" id="IPR029442">
    <property type="entry name" value="GyrI-like"/>
</dbReference>
<comment type="caution">
    <text evidence="3">The sequence shown here is derived from an EMBL/GenBank/DDBJ whole genome shotgun (WGS) entry which is preliminary data.</text>
</comment>
<dbReference type="AlphaFoldDB" id="A0A255EMI2"/>
<name>A0A255EMI2_9ACTN</name>
<accession>A0A255EMI2</accession>
<dbReference type="Gene3D" id="3.20.80.10">
    <property type="entry name" value="Regulatory factor, effector binding domain"/>
    <property type="match status" value="1"/>
</dbReference>
<protein>
    <submittedName>
        <fullName evidence="3">MerR family transcriptional regulator</fullName>
    </submittedName>
</protein>
<sequence length="279" mass="30262">MTDTSALMTIGQFSAATRISVRMLRHYDDNGVLAPAYVDDATGYRWYAPAQVDDAIVVRQLRDVGFGVPAIGALMAARGDSTFGRALDQQRAALVDNARGVSHQIALIDRMRQAHHPDPSGQPKETTMSVQIDQTSLAARTVVAVRGTIPTYTDEGILWGQLMPEMARQGITPIGPCGAIDLADEYQERDVDKEVYAPVAPGTTAEDPLTVRELAETPAVRATLTGPFEGISEACDQLARWVASHGHQATGGMHYIYLKDMETTPPEELVTEIYLPVAQ</sequence>
<dbReference type="PROSITE" id="PS00552">
    <property type="entry name" value="HTH_MERR_1"/>
    <property type="match status" value="1"/>
</dbReference>
<evidence type="ECO:0000313" key="4">
    <source>
        <dbReference type="Proteomes" id="UP000216300"/>
    </source>
</evidence>
<dbReference type="EMBL" id="NMVJ01000001">
    <property type="protein sequence ID" value="OYN92716.1"/>
    <property type="molecule type" value="Genomic_DNA"/>
</dbReference>
<dbReference type="GO" id="GO:0003700">
    <property type="term" value="F:DNA-binding transcription factor activity"/>
    <property type="evidence" value="ECO:0007669"/>
    <property type="project" value="InterPro"/>
</dbReference>
<keyword evidence="1" id="KW-0238">DNA-binding</keyword>
<dbReference type="Proteomes" id="UP000216300">
    <property type="component" value="Unassembled WGS sequence"/>
</dbReference>
<organism evidence="3 4">
    <name type="scientific">Parenemella sanctibonifatiensis</name>
    <dbReference type="NCBI Taxonomy" id="2016505"/>
    <lineage>
        <taxon>Bacteria</taxon>
        <taxon>Bacillati</taxon>
        <taxon>Actinomycetota</taxon>
        <taxon>Actinomycetes</taxon>
        <taxon>Propionibacteriales</taxon>
        <taxon>Propionibacteriaceae</taxon>
        <taxon>Parenemella</taxon>
    </lineage>
</organism>
<feature type="domain" description="HTH merR-type" evidence="2">
    <location>
        <begin position="7"/>
        <end position="77"/>
    </location>
</feature>
<gene>
    <name evidence="3" type="ORF">CGZ91_04415</name>
</gene>
<proteinExistence type="predicted"/>
<dbReference type="PANTHER" id="PTHR30204:SF97">
    <property type="entry name" value="MERR FAMILY REGULATORY PROTEIN"/>
    <property type="match status" value="1"/>
</dbReference>
<dbReference type="InterPro" id="IPR009061">
    <property type="entry name" value="DNA-bd_dom_put_sf"/>
</dbReference>
<evidence type="ECO:0000256" key="1">
    <source>
        <dbReference type="ARBA" id="ARBA00023125"/>
    </source>
</evidence>
<dbReference type="GO" id="GO:0003677">
    <property type="term" value="F:DNA binding"/>
    <property type="evidence" value="ECO:0007669"/>
    <property type="project" value="UniProtKB-KW"/>
</dbReference>